<dbReference type="InterPro" id="IPR001647">
    <property type="entry name" value="HTH_TetR"/>
</dbReference>
<dbReference type="InterPro" id="IPR050109">
    <property type="entry name" value="HTH-type_TetR-like_transc_reg"/>
</dbReference>
<organism evidence="7 8">
    <name type="scientific">Denitrobaculum tricleocarpae</name>
    <dbReference type="NCBI Taxonomy" id="2591009"/>
    <lineage>
        <taxon>Bacteria</taxon>
        <taxon>Pseudomonadati</taxon>
        <taxon>Pseudomonadota</taxon>
        <taxon>Alphaproteobacteria</taxon>
        <taxon>Rhodospirillales</taxon>
        <taxon>Rhodospirillaceae</taxon>
        <taxon>Denitrobaculum</taxon>
    </lineage>
</organism>
<feature type="region of interest" description="Disordered" evidence="5">
    <location>
        <begin position="1"/>
        <end position="42"/>
    </location>
</feature>
<dbReference type="OrthoDB" id="9805134at2"/>
<dbReference type="PRINTS" id="PR00455">
    <property type="entry name" value="HTHTETR"/>
</dbReference>
<evidence type="ECO:0000259" key="6">
    <source>
        <dbReference type="PROSITE" id="PS50977"/>
    </source>
</evidence>
<dbReference type="EMBL" id="VHSH01000007">
    <property type="protein sequence ID" value="TQV77819.1"/>
    <property type="molecule type" value="Genomic_DNA"/>
</dbReference>
<keyword evidence="2 4" id="KW-0238">DNA-binding</keyword>
<dbReference type="PANTHER" id="PTHR30055">
    <property type="entry name" value="HTH-TYPE TRANSCRIPTIONAL REGULATOR RUTR"/>
    <property type="match status" value="1"/>
</dbReference>
<protein>
    <submittedName>
        <fullName evidence="7">TetR/AcrR family transcriptional regulator</fullName>
    </submittedName>
</protein>
<evidence type="ECO:0000313" key="7">
    <source>
        <dbReference type="EMBL" id="TQV77819.1"/>
    </source>
</evidence>
<keyword evidence="3" id="KW-0804">Transcription</keyword>
<dbReference type="SUPFAM" id="SSF46689">
    <property type="entry name" value="Homeodomain-like"/>
    <property type="match status" value="1"/>
</dbReference>
<proteinExistence type="predicted"/>
<gene>
    <name evidence="7" type="ORF">FKG95_19875</name>
</gene>
<feature type="domain" description="HTH tetR-type" evidence="6">
    <location>
        <begin position="39"/>
        <end position="99"/>
    </location>
</feature>
<dbReference type="PANTHER" id="PTHR30055:SF234">
    <property type="entry name" value="HTH-TYPE TRANSCRIPTIONAL REGULATOR BETI"/>
    <property type="match status" value="1"/>
</dbReference>
<keyword evidence="1" id="KW-0805">Transcription regulation</keyword>
<evidence type="ECO:0000313" key="8">
    <source>
        <dbReference type="Proteomes" id="UP000315252"/>
    </source>
</evidence>
<dbReference type="Pfam" id="PF21351">
    <property type="entry name" value="TetR_C_41"/>
    <property type="match status" value="1"/>
</dbReference>
<feature type="compositionally biased region" description="Basic and acidic residues" evidence="5">
    <location>
        <begin position="1"/>
        <end position="13"/>
    </location>
</feature>
<evidence type="ECO:0000256" key="3">
    <source>
        <dbReference type="ARBA" id="ARBA00023163"/>
    </source>
</evidence>
<sequence length="222" mass="23890">MQENSDKSLERPAAKPSAKTLRGPTGGNAQRRSNKQRSESTRSALISAARRLFVEKGYAETGTPEIVAAAQVTRGALYHHFADKADLFRATLREEARAVADHIEQETEEARSALEAMTRGADSYFAAMSVPGRVRLLLLDGPAVLGHAEMAEIDQETGGEELRQGLAYAMEKGALAPLPLEAMTSILSAAFDRAALAIAQGAPAEDYKAAIRRMLEGLLKRA</sequence>
<dbReference type="Gene3D" id="1.10.357.10">
    <property type="entry name" value="Tetracycline Repressor, domain 2"/>
    <property type="match status" value="1"/>
</dbReference>
<reference evidence="7 8" key="1">
    <citation type="submission" date="2019-06" db="EMBL/GenBank/DDBJ databases">
        <title>Whole genome sequence for Rhodospirillaceae sp. R148.</title>
        <authorList>
            <person name="Wang G."/>
        </authorList>
    </citation>
    <scope>NUCLEOTIDE SEQUENCE [LARGE SCALE GENOMIC DNA]</scope>
    <source>
        <strain evidence="7 8">R148</strain>
    </source>
</reference>
<dbReference type="PROSITE" id="PS50977">
    <property type="entry name" value="HTH_TETR_2"/>
    <property type="match status" value="1"/>
</dbReference>
<dbReference type="Pfam" id="PF00440">
    <property type="entry name" value="TetR_N"/>
    <property type="match status" value="1"/>
</dbReference>
<dbReference type="RefSeq" id="WP_142898162.1">
    <property type="nucleotide sequence ID" value="NZ_ML660058.1"/>
</dbReference>
<evidence type="ECO:0000256" key="4">
    <source>
        <dbReference type="PROSITE-ProRule" id="PRU00335"/>
    </source>
</evidence>
<dbReference type="InterPro" id="IPR009057">
    <property type="entry name" value="Homeodomain-like_sf"/>
</dbReference>
<feature type="DNA-binding region" description="H-T-H motif" evidence="4">
    <location>
        <begin position="62"/>
        <end position="81"/>
    </location>
</feature>
<dbReference type="GO" id="GO:0000976">
    <property type="term" value="F:transcription cis-regulatory region binding"/>
    <property type="evidence" value="ECO:0007669"/>
    <property type="project" value="TreeGrafter"/>
</dbReference>
<evidence type="ECO:0000256" key="1">
    <source>
        <dbReference type="ARBA" id="ARBA00023015"/>
    </source>
</evidence>
<keyword evidence="8" id="KW-1185">Reference proteome</keyword>
<dbReference type="GO" id="GO:0003700">
    <property type="term" value="F:DNA-binding transcription factor activity"/>
    <property type="evidence" value="ECO:0007669"/>
    <property type="project" value="TreeGrafter"/>
</dbReference>
<comment type="caution">
    <text evidence="7">The sequence shown here is derived from an EMBL/GenBank/DDBJ whole genome shotgun (WGS) entry which is preliminary data.</text>
</comment>
<accession>A0A545TKR7</accession>
<dbReference type="InterPro" id="IPR049484">
    <property type="entry name" value="Rv0078-like_C"/>
</dbReference>
<dbReference type="AlphaFoldDB" id="A0A545TKR7"/>
<dbReference type="Proteomes" id="UP000315252">
    <property type="component" value="Unassembled WGS sequence"/>
</dbReference>
<evidence type="ECO:0000256" key="2">
    <source>
        <dbReference type="ARBA" id="ARBA00023125"/>
    </source>
</evidence>
<name>A0A545TKR7_9PROT</name>
<evidence type="ECO:0000256" key="5">
    <source>
        <dbReference type="SAM" id="MobiDB-lite"/>
    </source>
</evidence>